<reference evidence="2 3" key="1">
    <citation type="journal article" date="2019" name="Sci. Rep.">
        <title>Orb-weaving spider Araneus ventricosus genome elucidates the spidroin gene catalogue.</title>
        <authorList>
            <person name="Kono N."/>
            <person name="Nakamura H."/>
            <person name="Ohtoshi R."/>
            <person name="Moran D.A.P."/>
            <person name="Shinohara A."/>
            <person name="Yoshida Y."/>
            <person name="Fujiwara M."/>
            <person name="Mori M."/>
            <person name="Tomita M."/>
            <person name="Arakawa K."/>
        </authorList>
    </citation>
    <scope>NUCLEOTIDE SEQUENCE [LARGE SCALE GENOMIC DNA]</scope>
</reference>
<evidence type="ECO:0000256" key="1">
    <source>
        <dbReference type="SAM" id="MobiDB-lite"/>
    </source>
</evidence>
<accession>A0A4Y2VW90</accession>
<dbReference type="EMBL" id="BGPR01052553">
    <property type="protein sequence ID" value="GBO29389.1"/>
    <property type="molecule type" value="Genomic_DNA"/>
</dbReference>
<feature type="region of interest" description="Disordered" evidence="1">
    <location>
        <begin position="66"/>
        <end position="89"/>
    </location>
</feature>
<dbReference type="AlphaFoldDB" id="A0A4Y2VW90"/>
<protein>
    <submittedName>
        <fullName evidence="2">Uncharacterized protein</fullName>
    </submittedName>
</protein>
<feature type="region of interest" description="Disordered" evidence="1">
    <location>
        <begin position="1"/>
        <end position="38"/>
    </location>
</feature>
<comment type="caution">
    <text evidence="2">The sequence shown here is derived from an EMBL/GenBank/DDBJ whole genome shotgun (WGS) entry which is preliminary data.</text>
</comment>
<organism evidence="2 3">
    <name type="scientific">Araneus ventricosus</name>
    <name type="common">Orbweaver spider</name>
    <name type="synonym">Epeira ventricosa</name>
    <dbReference type="NCBI Taxonomy" id="182803"/>
    <lineage>
        <taxon>Eukaryota</taxon>
        <taxon>Metazoa</taxon>
        <taxon>Ecdysozoa</taxon>
        <taxon>Arthropoda</taxon>
        <taxon>Chelicerata</taxon>
        <taxon>Arachnida</taxon>
        <taxon>Araneae</taxon>
        <taxon>Araneomorphae</taxon>
        <taxon>Entelegynae</taxon>
        <taxon>Araneoidea</taxon>
        <taxon>Araneidae</taxon>
        <taxon>Araneus</taxon>
    </lineage>
</organism>
<proteinExistence type="predicted"/>
<sequence length="101" mass="11180">MLNTSLSSYPAKTSGRRSCQLYHKQGSTSATSPHSDRQSNVQLFWKNIAAEEGSDALNLDGEVTEYSTSELDSETDMEDNPVHEEDSDSNLNVCVIHPFNI</sequence>
<feature type="compositionally biased region" description="Polar residues" evidence="1">
    <location>
        <begin position="1"/>
        <end position="11"/>
    </location>
</feature>
<dbReference type="Proteomes" id="UP000499080">
    <property type="component" value="Unassembled WGS sequence"/>
</dbReference>
<feature type="compositionally biased region" description="Polar residues" evidence="1">
    <location>
        <begin position="25"/>
        <end position="38"/>
    </location>
</feature>
<keyword evidence="3" id="KW-1185">Reference proteome</keyword>
<gene>
    <name evidence="2" type="ORF">AVEN_268058_1</name>
</gene>
<evidence type="ECO:0000313" key="2">
    <source>
        <dbReference type="EMBL" id="GBO29389.1"/>
    </source>
</evidence>
<evidence type="ECO:0000313" key="3">
    <source>
        <dbReference type="Proteomes" id="UP000499080"/>
    </source>
</evidence>
<name>A0A4Y2VW90_ARAVE</name>